<dbReference type="GO" id="GO:0000160">
    <property type="term" value="P:phosphorelay signal transduction system"/>
    <property type="evidence" value="ECO:0007669"/>
    <property type="project" value="InterPro"/>
</dbReference>
<dbReference type="Proteomes" id="UP000885779">
    <property type="component" value="Unassembled WGS sequence"/>
</dbReference>
<accession>A0A7V4U1T0</accession>
<dbReference type="SUPFAM" id="SSF52172">
    <property type="entry name" value="CheY-like"/>
    <property type="match status" value="1"/>
</dbReference>
<reference evidence="4" key="1">
    <citation type="journal article" date="2020" name="mSystems">
        <title>Genome- and Community-Level Interaction Insights into Carbon Utilization and Element Cycling Functions of Hydrothermarchaeota in Hydrothermal Sediment.</title>
        <authorList>
            <person name="Zhou Z."/>
            <person name="Liu Y."/>
            <person name="Xu W."/>
            <person name="Pan J."/>
            <person name="Luo Z.H."/>
            <person name="Li M."/>
        </authorList>
    </citation>
    <scope>NUCLEOTIDE SEQUENCE [LARGE SCALE GENOMIC DNA]</scope>
    <source>
        <strain evidence="4">HyVt-577</strain>
    </source>
</reference>
<dbReference type="PANTHER" id="PTHR44591:SF3">
    <property type="entry name" value="RESPONSE REGULATORY DOMAIN-CONTAINING PROTEIN"/>
    <property type="match status" value="1"/>
</dbReference>
<dbReference type="SMART" id="SM00448">
    <property type="entry name" value="REC"/>
    <property type="match status" value="1"/>
</dbReference>
<dbReference type="EMBL" id="DRQG01000113">
    <property type="protein sequence ID" value="HGY56455.1"/>
    <property type="molecule type" value="Genomic_DNA"/>
</dbReference>
<gene>
    <name evidence="4" type="ORF">ENK44_12165</name>
</gene>
<dbReference type="Pfam" id="PF00072">
    <property type="entry name" value="Response_reg"/>
    <property type="match status" value="1"/>
</dbReference>
<evidence type="ECO:0000313" key="4">
    <source>
        <dbReference type="EMBL" id="HGY56455.1"/>
    </source>
</evidence>
<dbReference type="PANTHER" id="PTHR44591">
    <property type="entry name" value="STRESS RESPONSE REGULATOR PROTEIN 1"/>
    <property type="match status" value="1"/>
</dbReference>
<keyword evidence="1 2" id="KW-0597">Phosphoprotein</keyword>
<proteinExistence type="predicted"/>
<name>A0A7V4U1T0_CALAY</name>
<dbReference type="Gene3D" id="3.40.50.2300">
    <property type="match status" value="1"/>
</dbReference>
<comment type="caution">
    <text evidence="4">The sequence shown here is derived from an EMBL/GenBank/DDBJ whole genome shotgun (WGS) entry which is preliminary data.</text>
</comment>
<feature type="modified residue" description="4-aspartylphosphate" evidence="2">
    <location>
        <position position="59"/>
    </location>
</feature>
<sequence length="225" mass="25982">MESENTCDIVLIDDEPQTLQFLSSLFWENGFKTHNFLSGTEALSFLRFTDKNIYLVLCDVRMPGMDGLQVLKEVRALPDYADIPFLFLSAVNNRDIRLSAYKRGAIDYITKPIDNEMLLAKVQSMLHFYARVRIGSNTLLKGDRKKLSVEDIINYCEEERLTGFALLFNRREKGIILFEKGVLGTIRCANLKDAAAFEKLNSWQSYTFHIIRGAFDPVLMRYYYS</sequence>
<dbReference type="InterPro" id="IPR050595">
    <property type="entry name" value="Bact_response_regulator"/>
</dbReference>
<evidence type="ECO:0000256" key="1">
    <source>
        <dbReference type="ARBA" id="ARBA00022553"/>
    </source>
</evidence>
<dbReference type="PROSITE" id="PS50110">
    <property type="entry name" value="RESPONSE_REGULATORY"/>
    <property type="match status" value="1"/>
</dbReference>
<dbReference type="InterPro" id="IPR001789">
    <property type="entry name" value="Sig_transdc_resp-reg_receiver"/>
</dbReference>
<evidence type="ECO:0000256" key="2">
    <source>
        <dbReference type="PROSITE-ProRule" id="PRU00169"/>
    </source>
</evidence>
<dbReference type="AlphaFoldDB" id="A0A7V4U1T0"/>
<organism evidence="4">
    <name type="scientific">Caldithrix abyssi</name>
    <dbReference type="NCBI Taxonomy" id="187145"/>
    <lineage>
        <taxon>Bacteria</taxon>
        <taxon>Pseudomonadati</taxon>
        <taxon>Calditrichota</taxon>
        <taxon>Calditrichia</taxon>
        <taxon>Calditrichales</taxon>
        <taxon>Calditrichaceae</taxon>
        <taxon>Caldithrix</taxon>
    </lineage>
</organism>
<protein>
    <submittedName>
        <fullName evidence="4">Response regulator</fullName>
    </submittedName>
</protein>
<evidence type="ECO:0000259" key="3">
    <source>
        <dbReference type="PROSITE" id="PS50110"/>
    </source>
</evidence>
<dbReference type="InterPro" id="IPR011006">
    <property type="entry name" value="CheY-like_superfamily"/>
</dbReference>
<feature type="domain" description="Response regulatory" evidence="3">
    <location>
        <begin position="8"/>
        <end position="126"/>
    </location>
</feature>